<feature type="transmembrane region" description="Helical" evidence="1">
    <location>
        <begin position="20"/>
        <end position="47"/>
    </location>
</feature>
<dbReference type="EMBL" id="SPHZ02000001">
    <property type="protein sequence ID" value="KAF0935902.1"/>
    <property type="molecule type" value="Genomic_DNA"/>
</dbReference>
<keyword evidence="1" id="KW-1133">Transmembrane helix</keyword>
<evidence type="ECO:0000313" key="3">
    <source>
        <dbReference type="Proteomes" id="UP000479710"/>
    </source>
</evidence>
<reference evidence="2 3" key="1">
    <citation type="submission" date="2019-11" db="EMBL/GenBank/DDBJ databases">
        <title>Whole genome sequence of Oryza granulata.</title>
        <authorList>
            <person name="Li W."/>
        </authorList>
    </citation>
    <scope>NUCLEOTIDE SEQUENCE [LARGE SCALE GENOMIC DNA]</scope>
    <source>
        <strain evidence="3">cv. Menghai</strain>
        <tissue evidence="2">Leaf</tissue>
    </source>
</reference>
<sequence length="104" mass="10991">MAEPAKGRTKMEVGEDSVAIITICIPLVISLSIYGMAAAGTAFALYFGLGCLPGSSFACPDRCPIDLGSDPGVTPFLTPSQLRHPHVHGFYPCGCARECSFRLI</sequence>
<keyword evidence="1" id="KW-0812">Transmembrane</keyword>
<keyword evidence="1" id="KW-0472">Membrane</keyword>
<organism evidence="2 3">
    <name type="scientific">Oryza meyeriana var. granulata</name>
    <dbReference type="NCBI Taxonomy" id="110450"/>
    <lineage>
        <taxon>Eukaryota</taxon>
        <taxon>Viridiplantae</taxon>
        <taxon>Streptophyta</taxon>
        <taxon>Embryophyta</taxon>
        <taxon>Tracheophyta</taxon>
        <taxon>Spermatophyta</taxon>
        <taxon>Magnoliopsida</taxon>
        <taxon>Liliopsida</taxon>
        <taxon>Poales</taxon>
        <taxon>Poaceae</taxon>
        <taxon>BOP clade</taxon>
        <taxon>Oryzoideae</taxon>
        <taxon>Oryzeae</taxon>
        <taxon>Oryzinae</taxon>
        <taxon>Oryza</taxon>
        <taxon>Oryza meyeriana</taxon>
    </lineage>
</organism>
<comment type="caution">
    <text evidence="2">The sequence shown here is derived from an EMBL/GenBank/DDBJ whole genome shotgun (WGS) entry which is preliminary data.</text>
</comment>
<evidence type="ECO:0000313" key="2">
    <source>
        <dbReference type="EMBL" id="KAF0935902.1"/>
    </source>
</evidence>
<proteinExistence type="predicted"/>
<gene>
    <name evidence="2" type="ORF">E2562_036654</name>
</gene>
<name>A0A6G1FGI8_9ORYZ</name>
<protein>
    <submittedName>
        <fullName evidence="2">Uncharacterized protein</fullName>
    </submittedName>
</protein>
<dbReference type="Proteomes" id="UP000479710">
    <property type="component" value="Unassembled WGS sequence"/>
</dbReference>
<keyword evidence="3" id="KW-1185">Reference proteome</keyword>
<evidence type="ECO:0000256" key="1">
    <source>
        <dbReference type="SAM" id="Phobius"/>
    </source>
</evidence>
<dbReference type="AlphaFoldDB" id="A0A6G1FGI8"/>
<accession>A0A6G1FGI8</accession>